<evidence type="ECO:0000313" key="1">
    <source>
        <dbReference type="EMBL" id="ENH96294.1"/>
    </source>
</evidence>
<comment type="caution">
    <text evidence="1">The sequence shown here is derived from an EMBL/GenBank/DDBJ whole genome shotgun (WGS) entry which is preliminary data.</text>
</comment>
<dbReference type="PATRIC" id="fig|1308866.3.peg.2344"/>
<evidence type="ECO:0000313" key="2">
    <source>
        <dbReference type="Proteomes" id="UP000012283"/>
    </source>
</evidence>
<keyword evidence="2" id="KW-1185">Reference proteome</keyword>
<dbReference type="Pfam" id="PF22871">
    <property type="entry name" value="AimR"/>
    <property type="match status" value="1"/>
</dbReference>
<protein>
    <submittedName>
        <fullName evidence="1">Uncharacterized protein</fullName>
    </submittedName>
</protein>
<dbReference type="STRING" id="1308866.J416_11602"/>
<dbReference type="AlphaFoldDB" id="N4WAJ4"/>
<name>N4WAJ4_9BACI</name>
<dbReference type="Proteomes" id="UP000012283">
    <property type="component" value="Unassembled WGS sequence"/>
</dbReference>
<reference evidence="1 2" key="1">
    <citation type="submission" date="2013-03" db="EMBL/GenBank/DDBJ databases">
        <title>Draft genome sequence of Gracibacillus halophilus YIM-C55.5, a moderately halophilic and thermophilic organism from the Xiaochaidamu salt lake.</title>
        <authorList>
            <person name="Sugumar T."/>
            <person name="Polireddy D.R."/>
            <person name="Antony A."/>
            <person name="Madhava Y.R."/>
            <person name="Sivakumar N."/>
        </authorList>
    </citation>
    <scope>NUCLEOTIDE SEQUENCE [LARGE SCALE GENOMIC DNA]</scope>
    <source>
        <strain evidence="1 2">YIM-C55.5</strain>
    </source>
</reference>
<dbReference type="InterPro" id="IPR047705">
    <property type="entry name" value="AimR-like"/>
</dbReference>
<dbReference type="EMBL" id="APML01000052">
    <property type="protein sequence ID" value="ENH96294.1"/>
    <property type="molecule type" value="Genomic_DNA"/>
</dbReference>
<organism evidence="1 2">
    <name type="scientific">Gracilibacillus halophilus YIM-C55.5</name>
    <dbReference type="NCBI Taxonomy" id="1308866"/>
    <lineage>
        <taxon>Bacteria</taxon>
        <taxon>Bacillati</taxon>
        <taxon>Bacillota</taxon>
        <taxon>Bacilli</taxon>
        <taxon>Bacillales</taxon>
        <taxon>Bacillaceae</taxon>
        <taxon>Gracilibacillus</taxon>
    </lineage>
</organism>
<accession>N4WAJ4</accession>
<gene>
    <name evidence="1" type="ORF">J416_11602</name>
</gene>
<proteinExistence type="predicted"/>
<dbReference type="eggNOG" id="ENOG5031CT9">
    <property type="taxonomic scope" value="Bacteria"/>
</dbReference>
<dbReference type="NCBIfam" id="NF038310">
    <property type="entry name" value="lysogeny_AimR"/>
    <property type="match status" value="1"/>
</dbReference>
<sequence length="189" mass="22355">MQFVNDPLLSQLLETRLDETLFIYHWKRNEMLLSRKYGYQLLRKTYNLRKVVDIHNILAQGYLFESYEQAMHHAQAALDIATEIDSERAIYGLRNYTIPFLSAHHAKTKGITTEDQAEKAHLALANGDFEMCVQILEAFDKFTPFQQYYLGKATRDKQLLRKSYRRFIEERDDYFYAMLPLQALNQLDS</sequence>